<evidence type="ECO:0000256" key="7">
    <source>
        <dbReference type="ARBA" id="ARBA00023015"/>
    </source>
</evidence>
<accession>A0A8D8Z1Z4</accession>
<dbReference type="Gene3D" id="3.30.160.60">
    <property type="entry name" value="Classic Zinc Finger"/>
    <property type="match status" value="1"/>
</dbReference>
<dbReference type="FunFam" id="3.30.160.60:FF:000075">
    <property type="entry name" value="Putative zinc finger protein 536"/>
    <property type="match status" value="1"/>
</dbReference>
<dbReference type="SUPFAM" id="SSF57667">
    <property type="entry name" value="beta-beta-alpha zinc fingers"/>
    <property type="match status" value="1"/>
</dbReference>
<evidence type="ECO:0000256" key="4">
    <source>
        <dbReference type="ARBA" id="ARBA00022737"/>
    </source>
</evidence>
<keyword evidence="4" id="KW-0677">Repeat</keyword>
<proteinExistence type="inferred from homology"/>
<protein>
    <recommendedName>
        <fullName evidence="12">C2H2-type domain-containing protein</fullName>
    </recommendedName>
</protein>
<keyword evidence="6" id="KW-0862">Zinc</keyword>
<evidence type="ECO:0000256" key="1">
    <source>
        <dbReference type="ARBA" id="ARBA00004123"/>
    </source>
</evidence>
<evidence type="ECO:0000256" key="5">
    <source>
        <dbReference type="ARBA" id="ARBA00022771"/>
    </source>
</evidence>
<dbReference type="GO" id="GO:0003677">
    <property type="term" value="F:DNA binding"/>
    <property type="evidence" value="ECO:0007669"/>
    <property type="project" value="UniProtKB-KW"/>
</dbReference>
<evidence type="ECO:0000256" key="8">
    <source>
        <dbReference type="ARBA" id="ARBA00023125"/>
    </source>
</evidence>
<keyword evidence="9" id="KW-0804">Transcription</keyword>
<dbReference type="GO" id="GO:0008270">
    <property type="term" value="F:zinc ion binding"/>
    <property type="evidence" value="ECO:0007669"/>
    <property type="project" value="UniProtKB-KW"/>
</dbReference>
<keyword evidence="3" id="KW-0479">Metal-binding</keyword>
<evidence type="ECO:0000256" key="9">
    <source>
        <dbReference type="ARBA" id="ARBA00023163"/>
    </source>
</evidence>
<reference evidence="11" key="1">
    <citation type="submission" date="2021-05" db="EMBL/GenBank/DDBJ databases">
        <authorList>
            <person name="Alioto T."/>
            <person name="Alioto T."/>
            <person name="Gomez Garrido J."/>
        </authorList>
    </citation>
    <scope>NUCLEOTIDE SEQUENCE</scope>
</reference>
<evidence type="ECO:0008006" key="12">
    <source>
        <dbReference type="Google" id="ProtNLM"/>
    </source>
</evidence>
<dbReference type="AlphaFoldDB" id="A0A8D8Z1Z4"/>
<evidence type="ECO:0000313" key="11">
    <source>
        <dbReference type="EMBL" id="CAG6739388.1"/>
    </source>
</evidence>
<evidence type="ECO:0000256" key="6">
    <source>
        <dbReference type="ARBA" id="ARBA00022833"/>
    </source>
</evidence>
<evidence type="ECO:0000256" key="2">
    <source>
        <dbReference type="ARBA" id="ARBA00006991"/>
    </source>
</evidence>
<dbReference type="EMBL" id="HBUF01413014">
    <property type="protein sequence ID" value="CAG6739388.1"/>
    <property type="molecule type" value="Transcribed_RNA"/>
</dbReference>
<comment type="subcellular location">
    <subcellularLocation>
        <location evidence="1">Nucleus</location>
    </subcellularLocation>
</comment>
<comment type="similarity">
    <text evidence="2">Belongs to the krueppel C2H2-type zinc-finger protein family.</text>
</comment>
<keyword evidence="10" id="KW-0539">Nucleus</keyword>
<dbReference type="InterPro" id="IPR036236">
    <property type="entry name" value="Znf_C2H2_sf"/>
</dbReference>
<keyword evidence="7" id="KW-0805">Transcription regulation</keyword>
<keyword evidence="5" id="KW-0863">Zinc-finger</keyword>
<dbReference type="GO" id="GO:0005634">
    <property type="term" value="C:nucleus"/>
    <property type="evidence" value="ECO:0007669"/>
    <property type="project" value="UniProtKB-SubCell"/>
</dbReference>
<name>A0A8D8Z1Z4_9HEMI</name>
<organism evidence="11">
    <name type="scientific">Cacopsylla melanoneura</name>
    <dbReference type="NCBI Taxonomy" id="428564"/>
    <lineage>
        <taxon>Eukaryota</taxon>
        <taxon>Metazoa</taxon>
        <taxon>Ecdysozoa</taxon>
        <taxon>Arthropoda</taxon>
        <taxon>Hexapoda</taxon>
        <taxon>Insecta</taxon>
        <taxon>Pterygota</taxon>
        <taxon>Neoptera</taxon>
        <taxon>Paraneoptera</taxon>
        <taxon>Hemiptera</taxon>
        <taxon>Sternorrhyncha</taxon>
        <taxon>Psylloidea</taxon>
        <taxon>Psyllidae</taxon>
        <taxon>Psyllinae</taxon>
        <taxon>Cacopsylla</taxon>
    </lineage>
</organism>
<keyword evidence="8" id="KW-0238">DNA-binding</keyword>
<evidence type="ECO:0000256" key="3">
    <source>
        <dbReference type="ARBA" id="ARBA00022723"/>
    </source>
</evidence>
<sequence length="141" mass="16397">MKPTNQPTLLMAILPTHLQHCPFLFFSQMTHRAGVSRFLYHLLYFKSGMFREYQRVHSTRGSIGLSARSQKFSTGPPKMAELFSVGEKPFKCPYCEYSSARRDNIGTHVRQRHDSNAKKIKMKVTRKFIVRNLNGELVFKE</sequence>
<evidence type="ECO:0000256" key="10">
    <source>
        <dbReference type="ARBA" id="ARBA00023242"/>
    </source>
</evidence>